<evidence type="ECO:0000313" key="2">
    <source>
        <dbReference type="Proteomes" id="UP001642482"/>
    </source>
</evidence>
<keyword evidence="2" id="KW-1185">Reference proteome</keyword>
<gene>
    <name evidence="1" type="ORF">SEUCBS140593_003388</name>
</gene>
<comment type="caution">
    <text evidence="1">The sequence shown here is derived from an EMBL/GenBank/DDBJ whole genome shotgun (WGS) entry which is preliminary data.</text>
</comment>
<organism evidence="1 2">
    <name type="scientific">Sporothrix eucalyptigena</name>
    <dbReference type="NCBI Taxonomy" id="1812306"/>
    <lineage>
        <taxon>Eukaryota</taxon>
        <taxon>Fungi</taxon>
        <taxon>Dikarya</taxon>
        <taxon>Ascomycota</taxon>
        <taxon>Pezizomycotina</taxon>
        <taxon>Sordariomycetes</taxon>
        <taxon>Sordariomycetidae</taxon>
        <taxon>Ophiostomatales</taxon>
        <taxon>Ophiostomataceae</taxon>
        <taxon>Sporothrix</taxon>
    </lineage>
</organism>
<proteinExistence type="predicted"/>
<accession>A0ABP0BFG5</accession>
<reference evidence="1 2" key="1">
    <citation type="submission" date="2024-01" db="EMBL/GenBank/DDBJ databases">
        <authorList>
            <person name="Allen C."/>
            <person name="Tagirdzhanova G."/>
        </authorList>
    </citation>
    <scope>NUCLEOTIDE SEQUENCE [LARGE SCALE GENOMIC DNA]</scope>
</reference>
<dbReference type="Proteomes" id="UP001642482">
    <property type="component" value="Unassembled WGS sequence"/>
</dbReference>
<dbReference type="EMBL" id="CAWUHD010000026">
    <property type="protein sequence ID" value="CAK7217979.1"/>
    <property type="molecule type" value="Genomic_DNA"/>
</dbReference>
<sequence>MVEYVWLANSTLDWAAFIRSFVRCCAMHPIRQVRHAGPLEASDGLFAAETLFEDLRFRYITIVQKAKAPYTDVNSMARLPASEVAFDRAIYDIFFGGLRESRRPQQILTRLRPHYDRISYLMPPSSVSVESLLASIETVASAVHGMTRRTRACCTRYNVDPARLSVVEEKDNDSDGGHTYDDFEGVL</sequence>
<evidence type="ECO:0000313" key="1">
    <source>
        <dbReference type="EMBL" id="CAK7217979.1"/>
    </source>
</evidence>
<protein>
    <submittedName>
        <fullName evidence="1">Uncharacterized protein</fullName>
    </submittedName>
</protein>
<name>A0ABP0BFG5_9PEZI</name>